<evidence type="ECO:0000256" key="13">
    <source>
        <dbReference type="ARBA" id="ARBA00023211"/>
    </source>
</evidence>
<dbReference type="InterPro" id="IPR036397">
    <property type="entry name" value="RNaseH_sf"/>
</dbReference>
<dbReference type="SUPFAM" id="SSF53098">
    <property type="entry name" value="Ribonuclease H-like"/>
    <property type="match status" value="1"/>
</dbReference>
<evidence type="ECO:0000256" key="1">
    <source>
        <dbReference type="ARBA" id="ARBA00000077"/>
    </source>
</evidence>
<evidence type="ECO:0000256" key="15">
    <source>
        <dbReference type="PROSITE-ProRule" id="PRU01319"/>
    </source>
</evidence>
<reference evidence="18" key="1">
    <citation type="submission" date="2024-01" db="EMBL/GenBank/DDBJ databases">
        <title>Sequencing the genomes of a sandfly, Sergentomyia squamirostris, and its two endosymbionts.</title>
        <authorList>
            <person name="Itokawa K."/>
            <person name="Sanjoba C."/>
        </authorList>
    </citation>
    <scope>NUCLEOTIDE SEQUENCE</scope>
    <source>
        <strain evidence="18">RiSSQ</strain>
    </source>
</reference>
<keyword evidence="13 14" id="KW-0464">Manganese</keyword>
<name>A0AAT9G7I4_9RICK</name>
<keyword evidence="10 14" id="KW-0479">Metal-binding</keyword>
<feature type="binding site" evidence="14 15">
    <location>
        <position position="107"/>
    </location>
    <ligand>
        <name>a divalent metal cation</name>
        <dbReference type="ChEBI" id="CHEBI:60240"/>
    </ligand>
</feature>
<keyword evidence="11 14" id="KW-0255">Endonuclease</keyword>
<evidence type="ECO:0000256" key="5">
    <source>
        <dbReference type="ARBA" id="ARBA00007383"/>
    </source>
</evidence>
<dbReference type="CDD" id="cd07182">
    <property type="entry name" value="RNase_HII_bacteria_HII_like"/>
    <property type="match status" value="1"/>
</dbReference>
<dbReference type="InterPro" id="IPR024567">
    <property type="entry name" value="RNase_HII/HIII_dom"/>
</dbReference>
<evidence type="ECO:0000256" key="11">
    <source>
        <dbReference type="ARBA" id="ARBA00022759"/>
    </source>
</evidence>
<dbReference type="Gene3D" id="3.30.420.10">
    <property type="entry name" value="Ribonuclease H-like superfamily/Ribonuclease H"/>
    <property type="match status" value="1"/>
</dbReference>
<evidence type="ECO:0000256" key="10">
    <source>
        <dbReference type="ARBA" id="ARBA00022723"/>
    </source>
</evidence>
<evidence type="ECO:0000256" key="12">
    <source>
        <dbReference type="ARBA" id="ARBA00022801"/>
    </source>
</evidence>
<feature type="domain" description="RNase H type-2" evidence="17">
    <location>
        <begin position="10"/>
        <end position="192"/>
    </location>
</feature>
<dbReference type="EC" id="3.1.26.4" evidence="6 14"/>
<protein>
    <recommendedName>
        <fullName evidence="7 14">Ribonuclease HII</fullName>
        <shortName evidence="14">RNase HII</shortName>
        <ecNumber evidence="6 14">3.1.26.4</ecNumber>
    </recommendedName>
</protein>
<dbReference type="GO" id="GO:0005737">
    <property type="term" value="C:cytoplasm"/>
    <property type="evidence" value="ECO:0007669"/>
    <property type="project" value="UniProtKB-SubCell"/>
</dbReference>
<dbReference type="GO" id="GO:0003723">
    <property type="term" value="F:RNA binding"/>
    <property type="evidence" value="ECO:0007669"/>
    <property type="project" value="UniProtKB-UniRule"/>
</dbReference>
<dbReference type="InterPro" id="IPR022898">
    <property type="entry name" value="RNase_HII"/>
</dbReference>
<dbReference type="GO" id="GO:0004523">
    <property type="term" value="F:RNA-DNA hybrid ribonuclease activity"/>
    <property type="evidence" value="ECO:0007669"/>
    <property type="project" value="UniProtKB-UniRule"/>
</dbReference>
<sequence length="192" mass="21434">MFKLEQTYSGLVAGVDEAGRGPLVGPVVAASVIIDQTKIIHGIKDSKKLTKTMRELLYKQITQNYVWSVGIVHHDEIDRINILEATKKACTISVANLAVKPDTVLIDGNMKFHDPRFISIINGDNLSISIGAASIIAKVTRDRLMLEYAKEFPEYMWHKNSGYGTKEHLNAISLHGLSPYHRKSFKIRSSTL</sequence>
<evidence type="ECO:0000256" key="7">
    <source>
        <dbReference type="ARBA" id="ARBA00019179"/>
    </source>
</evidence>
<feature type="binding site" evidence="14 15">
    <location>
        <position position="17"/>
    </location>
    <ligand>
        <name>a divalent metal cation</name>
        <dbReference type="ChEBI" id="CHEBI:60240"/>
    </ligand>
</feature>
<evidence type="ECO:0000313" key="18">
    <source>
        <dbReference type="EMBL" id="BFD45807.1"/>
    </source>
</evidence>
<dbReference type="GO" id="GO:0006298">
    <property type="term" value="P:mismatch repair"/>
    <property type="evidence" value="ECO:0007669"/>
    <property type="project" value="TreeGrafter"/>
</dbReference>
<dbReference type="PANTHER" id="PTHR10954">
    <property type="entry name" value="RIBONUCLEASE H2 SUBUNIT A"/>
    <property type="match status" value="1"/>
</dbReference>
<dbReference type="Pfam" id="PF01351">
    <property type="entry name" value="RNase_HII"/>
    <property type="match status" value="1"/>
</dbReference>
<proteinExistence type="inferred from homology"/>
<dbReference type="PANTHER" id="PTHR10954:SF18">
    <property type="entry name" value="RIBONUCLEASE HII"/>
    <property type="match status" value="1"/>
</dbReference>
<evidence type="ECO:0000256" key="4">
    <source>
        <dbReference type="ARBA" id="ARBA00004496"/>
    </source>
</evidence>
<dbReference type="EMBL" id="AP029170">
    <property type="protein sequence ID" value="BFD45807.1"/>
    <property type="molecule type" value="Genomic_DNA"/>
</dbReference>
<comment type="subcellular location">
    <subcellularLocation>
        <location evidence="4 14">Cytoplasm</location>
    </subcellularLocation>
</comment>
<dbReference type="InterPro" id="IPR012337">
    <property type="entry name" value="RNaseH-like_sf"/>
</dbReference>
<dbReference type="GO" id="GO:0032299">
    <property type="term" value="C:ribonuclease H2 complex"/>
    <property type="evidence" value="ECO:0007669"/>
    <property type="project" value="TreeGrafter"/>
</dbReference>
<evidence type="ECO:0000256" key="16">
    <source>
        <dbReference type="RuleBase" id="RU003515"/>
    </source>
</evidence>
<comment type="function">
    <text evidence="3 14 16">Endonuclease that specifically degrades the RNA of RNA-DNA hybrids.</text>
</comment>
<dbReference type="HAMAP" id="MF_00052_B">
    <property type="entry name" value="RNase_HII_B"/>
    <property type="match status" value="1"/>
</dbReference>
<comment type="cofactor">
    <cofactor evidence="14 15">
        <name>Mn(2+)</name>
        <dbReference type="ChEBI" id="CHEBI:29035"/>
    </cofactor>
    <cofactor evidence="14 15">
        <name>Mg(2+)</name>
        <dbReference type="ChEBI" id="CHEBI:18420"/>
    </cofactor>
    <text evidence="14 15">Manganese or magnesium. Binds 1 divalent metal ion per monomer in the absence of substrate. May bind a second metal ion after substrate binding.</text>
</comment>
<keyword evidence="8 14" id="KW-0963">Cytoplasm</keyword>
<evidence type="ECO:0000256" key="2">
    <source>
        <dbReference type="ARBA" id="ARBA00001946"/>
    </source>
</evidence>
<comment type="cofactor">
    <cofactor evidence="2">
        <name>Mg(2+)</name>
        <dbReference type="ChEBI" id="CHEBI:18420"/>
    </cofactor>
</comment>
<dbReference type="AlphaFoldDB" id="A0AAT9G7I4"/>
<dbReference type="GO" id="GO:0030145">
    <property type="term" value="F:manganese ion binding"/>
    <property type="evidence" value="ECO:0007669"/>
    <property type="project" value="UniProtKB-UniRule"/>
</dbReference>
<evidence type="ECO:0000256" key="8">
    <source>
        <dbReference type="ARBA" id="ARBA00022490"/>
    </source>
</evidence>
<gene>
    <name evidence="14" type="primary">rnhB</name>
    <name evidence="18" type="ORF">DMENIID0002_04530</name>
</gene>
<evidence type="ECO:0000256" key="3">
    <source>
        <dbReference type="ARBA" id="ARBA00004065"/>
    </source>
</evidence>
<evidence type="ECO:0000256" key="6">
    <source>
        <dbReference type="ARBA" id="ARBA00012180"/>
    </source>
</evidence>
<organism evidence="18">
    <name type="scientific">Candidatus Tisiphia endosymbiont of Sergentomyia squamirostris</name>
    <dbReference type="NCBI Taxonomy" id="3113639"/>
    <lineage>
        <taxon>Bacteria</taxon>
        <taxon>Pseudomonadati</taxon>
        <taxon>Pseudomonadota</taxon>
        <taxon>Alphaproteobacteria</taxon>
        <taxon>Rickettsiales</taxon>
        <taxon>Rickettsiaceae</taxon>
        <taxon>Rickettsieae</taxon>
        <taxon>Candidatus Tisiphia</taxon>
    </lineage>
</organism>
<keyword evidence="9 14" id="KW-0540">Nuclease</keyword>
<evidence type="ECO:0000259" key="17">
    <source>
        <dbReference type="PROSITE" id="PS51975"/>
    </source>
</evidence>
<dbReference type="NCBIfam" id="NF000595">
    <property type="entry name" value="PRK00015.1-3"/>
    <property type="match status" value="1"/>
</dbReference>
<dbReference type="GO" id="GO:0043137">
    <property type="term" value="P:DNA replication, removal of RNA primer"/>
    <property type="evidence" value="ECO:0007669"/>
    <property type="project" value="TreeGrafter"/>
</dbReference>
<feature type="binding site" evidence="14 15">
    <location>
        <position position="16"/>
    </location>
    <ligand>
        <name>a divalent metal cation</name>
        <dbReference type="ChEBI" id="CHEBI:60240"/>
    </ligand>
</feature>
<dbReference type="PROSITE" id="PS51975">
    <property type="entry name" value="RNASE_H_2"/>
    <property type="match status" value="1"/>
</dbReference>
<comment type="catalytic activity">
    <reaction evidence="1 14 15 16">
        <text>Endonucleolytic cleavage to 5'-phosphomonoester.</text>
        <dbReference type="EC" id="3.1.26.4"/>
    </reaction>
</comment>
<evidence type="ECO:0000256" key="14">
    <source>
        <dbReference type="HAMAP-Rule" id="MF_00052"/>
    </source>
</evidence>
<dbReference type="InterPro" id="IPR001352">
    <property type="entry name" value="RNase_HII/HIII"/>
</dbReference>
<keyword evidence="12 14" id="KW-0378">Hydrolase</keyword>
<evidence type="ECO:0000256" key="9">
    <source>
        <dbReference type="ARBA" id="ARBA00022722"/>
    </source>
</evidence>
<accession>A0AAT9G7I4</accession>
<comment type="similarity">
    <text evidence="5 14 16">Belongs to the RNase HII family.</text>
</comment>